<dbReference type="InterPro" id="IPR036322">
    <property type="entry name" value="WD40_repeat_dom_sf"/>
</dbReference>
<dbReference type="Gene3D" id="2.130.10.10">
    <property type="entry name" value="YVTN repeat-like/Quinoprotein amine dehydrogenase"/>
    <property type="match status" value="1"/>
</dbReference>
<dbReference type="Gene3D" id="1.20.1280.50">
    <property type="match status" value="1"/>
</dbReference>
<dbReference type="PROSITE" id="PS50082">
    <property type="entry name" value="WD_REPEATS_2"/>
    <property type="match status" value="4"/>
</dbReference>
<keyword evidence="8" id="KW-1185">Reference proteome</keyword>
<dbReference type="PANTHER" id="PTHR19849">
    <property type="entry name" value="PHOSPHOLIPASE A-2-ACTIVATING PROTEIN"/>
    <property type="match status" value="1"/>
</dbReference>
<name>A0AAN7BSI4_9PEZI</name>
<feature type="region of interest" description="Disordered" evidence="5">
    <location>
        <begin position="118"/>
        <end position="199"/>
    </location>
</feature>
<feature type="repeat" description="WD" evidence="4">
    <location>
        <begin position="900"/>
        <end position="939"/>
    </location>
</feature>
<protein>
    <submittedName>
        <fullName evidence="7">WD40-repeat-containing domain protein</fullName>
    </submittedName>
</protein>
<dbReference type="CDD" id="cd00200">
    <property type="entry name" value="WD40"/>
    <property type="match status" value="1"/>
</dbReference>
<feature type="compositionally biased region" description="Basic and acidic residues" evidence="5">
    <location>
        <begin position="552"/>
        <end position="561"/>
    </location>
</feature>
<dbReference type="SUPFAM" id="SSF50978">
    <property type="entry name" value="WD40 repeat-like"/>
    <property type="match status" value="1"/>
</dbReference>
<evidence type="ECO:0000259" key="6">
    <source>
        <dbReference type="PROSITE" id="PS50181"/>
    </source>
</evidence>
<dbReference type="GO" id="GO:0043130">
    <property type="term" value="F:ubiquitin binding"/>
    <property type="evidence" value="ECO:0007669"/>
    <property type="project" value="TreeGrafter"/>
</dbReference>
<dbReference type="Pfam" id="PF12937">
    <property type="entry name" value="F-box-like"/>
    <property type="match status" value="1"/>
</dbReference>
<dbReference type="PROSITE" id="PS50181">
    <property type="entry name" value="FBOX"/>
    <property type="match status" value="1"/>
</dbReference>
<dbReference type="PRINTS" id="PR00320">
    <property type="entry name" value="GPROTEINBRPT"/>
</dbReference>
<dbReference type="EMBL" id="MU865316">
    <property type="protein sequence ID" value="KAK4228671.1"/>
    <property type="molecule type" value="Genomic_DNA"/>
</dbReference>
<dbReference type="InterPro" id="IPR001680">
    <property type="entry name" value="WD40_rpt"/>
</dbReference>
<feature type="compositionally biased region" description="Polar residues" evidence="5">
    <location>
        <begin position="180"/>
        <end position="199"/>
    </location>
</feature>
<dbReference type="SUPFAM" id="SSF81383">
    <property type="entry name" value="F-box domain"/>
    <property type="match status" value="1"/>
</dbReference>
<dbReference type="InterPro" id="IPR019775">
    <property type="entry name" value="WD40_repeat_CS"/>
</dbReference>
<keyword evidence="3" id="KW-0677">Repeat</keyword>
<dbReference type="InterPro" id="IPR036047">
    <property type="entry name" value="F-box-like_dom_sf"/>
</dbReference>
<dbReference type="PANTHER" id="PTHR19849:SF1">
    <property type="entry name" value="F-BOX_WD REPEAT-CONTAINING PROTEIN 7"/>
    <property type="match status" value="1"/>
</dbReference>
<feature type="region of interest" description="Disordered" evidence="5">
    <location>
        <begin position="336"/>
        <end position="355"/>
    </location>
</feature>
<comment type="caution">
    <text evidence="7">The sequence shown here is derived from an EMBL/GenBank/DDBJ whole genome shotgun (WGS) entry which is preliminary data.</text>
</comment>
<dbReference type="SMART" id="SM00256">
    <property type="entry name" value="FBOX"/>
    <property type="match status" value="1"/>
</dbReference>
<dbReference type="Pfam" id="PF00400">
    <property type="entry name" value="WD40"/>
    <property type="match status" value="7"/>
</dbReference>
<dbReference type="GO" id="GO:0005737">
    <property type="term" value="C:cytoplasm"/>
    <property type="evidence" value="ECO:0007669"/>
    <property type="project" value="TreeGrafter"/>
</dbReference>
<feature type="repeat" description="WD" evidence="4">
    <location>
        <begin position="702"/>
        <end position="741"/>
    </location>
</feature>
<evidence type="ECO:0000256" key="5">
    <source>
        <dbReference type="SAM" id="MobiDB-lite"/>
    </source>
</evidence>
<feature type="region of interest" description="Disordered" evidence="5">
    <location>
        <begin position="283"/>
        <end position="312"/>
    </location>
</feature>
<evidence type="ECO:0000256" key="4">
    <source>
        <dbReference type="PROSITE-ProRule" id="PRU00221"/>
    </source>
</evidence>
<sequence>MSSPPAPGSGPGPSAVVDGRRPRSTAGSHKVSMTWEGDDGPGPATLTRHKIMQFADECIETKTVTTTTTTKRSYPPLFVREPRGVHLLDSKEYPLAARRTPPELRRLTFDIDNDFEVWGDQDNTDVQPRRSQSSDYSGNVKSEPGVDSPMALVPDASDAPDAELRRSRRSAGARAASPSYTPVATRTSQRILNQGGISHTSSDKLRRAVAYGSQANRRLRQTQTAGFLATPDTTEIATSGLDRPLRLRPLHTDTIEVGASQSTASLFDAASPAASESQGVFSNVATPPVTDADLHPFGDADDTESQQPNPFQSRSTINTVAAQDATLPSPRLSPTLAAAQVQSTQADDAGDQDASFSTQLTRIERRGWLEDSQITEDADPGMTGSTDFSPMHFSQAGFSQPNLSQPQFVNPRSMLDSFDAMPNEVKTWMMYQFLRRCPRKTLHMVADIVNPALKCDFFKQLPLELSYHILSYLDHRDLCRTAQVSKHWRHIVDSNETGWKELFERDGFVLPPGELQLAIEQGWGWQDPVGMEEGEIDLRIQNRMASSESELLRSVKAEKPEPMPPRTRPKRKSRTAHFNDRAKRRATAPEPRNDRTSPTANTHKSEGPISASSKAAAAIPDPQVGLPTLRQLHLYKSLYRRHYMIRKSWTDTKVMPGHVAFAAHPRHVITCLQFDEDKIVTGSDDTLIHVYDTKTGALRTKLEGHEGGVWALQYVGNTLVSGSTDRSVRVWDIKKGICTQTFYGHTSTVRCLQILMPTDTGKVVDGKPVMMPPKPLIITGSRDSMLRVWRLPEAGARRYIQTGPPPTDEQCPYFIRILSGHSHSVRAIAAHGDTLVSGSYDSSVKVWRISTGQQLHNLQGHTQKVYSVVLDTKRNHCISGSMDSLVKIWDLATGTCLHTLEGHSLLVGLLDLRDERLVSAAADSTLRIWDPETGKCKNTLTAHTGAITCFQHDGSKVISGSEKTVKMWDTQTGDCVKDLLTDLSGVWQVKFDDRRCVAAVQRGNLTYIEILDFGAVRDGMSPDLLGKRQLLNKSEVDQLISEDV</sequence>
<dbReference type="AlphaFoldDB" id="A0AAN7BSI4"/>
<keyword evidence="2 4" id="KW-0853">WD repeat</keyword>
<feature type="region of interest" description="Disordered" evidence="5">
    <location>
        <begin position="1"/>
        <end position="44"/>
    </location>
</feature>
<dbReference type="InterPro" id="IPR020472">
    <property type="entry name" value="WD40_PAC1"/>
</dbReference>
<feature type="region of interest" description="Disordered" evidence="5">
    <location>
        <begin position="552"/>
        <end position="616"/>
    </location>
</feature>
<evidence type="ECO:0000256" key="1">
    <source>
        <dbReference type="ARBA" id="ARBA00007968"/>
    </source>
</evidence>
<feature type="domain" description="F-box" evidence="6">
    <location>
        <begin position="455"/>
        <end position="502"/>
    </location>
</feature>
<dbReference type="InterPro" id="IPR001810">
    <property type="entry name" value="F-box_dom"/>
</dbReference>
<evidence type="ECO:0000313" key="8">
    <source>
        <dbReference type="Proteomes" id="UP001301958"/>
    </source>
</evidence>
<accession>A0AAN7BSI4</accession>
<dbReference type="SMART" id="SM00320">
    <property type="entry name" value="WD40"/>
    <property type="match status" value="7"/>
</dbReference>
<dbReference type="PROSITE" id="PS50294">
    <property type="entry name" value="WD_REPEATS_REGION"/>
    <property type="match status" value="4"/>
</dbReference>
<dbReference type="CDD" id="cd22147">
    <property type="entry name" value="F-box_SpPof1-like"/>
    <property type="match status" value="1"/>
</dbReference>
<feature type="compositionally biased region" description="Pro residues" evidence="5">
    <location>
        <begin position="1"/>
        <end position="10"/>
    </location>
</feature>
<gene>
    <name evidence="7" type="ORF">QBC38DRAFT_361333</name>
</gene>
<reference evidence="7" key="1">
    <citation type="journal article" date="2023" name="Mol. Phylogenet. Evol.">
        <title>Genome-scale phylogeny and comparative genomics of the fungal order Sordariales.</title>
        <authorList>
            <person name="Hensen N."/>
            <person name="Bonometti L."/>
            <person name="Westerberg I."/>
            <person name="Brannstrom I.O."/>
            <person name="Guillou S."/>
            <person name="Cros-Aarteil S."/>
            <person name="Calhoun S."/>
            <person name="Haridas S."/>
            <person name="Kuo A."/>
            <person name="Mondo S."/>
            <person name="Pangilinan J."/>
            <person name="Riley R."/>
            <person name="LaButti K."/>
            <person name="Andreopoulos B."/>
            <person name="Lipzen A."/>
            <person name="Chen C."/>
            <person name="Yan M."/>
            <person name="Daum C."/>
            <person name="Ng V."/>
            <person name="Clum A."/>
            <person name="Steindorff A."/>
            <person name="Ohm R.A."/>
            <person name="Martin F."/>
            <person name="Silar P."/>
            <person name="Natvig D.O."/>
            <person name="Lalanne C."/>
            <person name="Gautier V."/>
            <person name="Ament-Velasquez S.L."/>
            <person name="Kruys A."/>
            <person name="Hutchinson M.I."/>
            <person name="Powell A.J."/>
            <person name="Barry K."/>
            <person name="Miller A.N."/>
            <person name="Grigoriev I.V."/>
            <person name="Debuchy R."/>
            <person name="Gladieux P."/>
            <person name="Hiltunen Thoren M."/>
            <person name="Johannesson H."/>
        </authorList>
    </citation>
    <scope>NUCLEOTIDE SEQUENCE</scope>
    <source>
        <strain evidence="7">CBS 990.96</strain>
    </source>
</reference>
<reference evidence="7" key="2">
    <citation type="submission" date="2023-05" db="EMBL/GenBank/DDBJ databases">
        <authorList>
            <consortium name="Lawrence Berkeley National Laboratory"/>
            <person name="Steindorff A."/>
            <person name="Hensen N."/>
            <person name="Bonometti L."/>
            <person name="Westerberg I."/>
            <person name="Brannstrom I.O."/>
            <person name="Guillou S."/>
            <person name="Cros-Aarteil S."/>
            <person name="Calhoun S."/>
            <person name="Haridas S."/>
            <person name="Kuo A."/>
            <person name="Mondo S."/>
            <person name="Pangilinan J."/>
            <person name="Riley R."/>
            <person name="Labutti K."/>
            <person name="Andreopoulos B."/>
            <person name="Lipzen A."/>
            <person name="Chen C."/>
            <person name="Yanf M."/>
            <person name="Daum C."/>
            <person name="Ng V."/>
            <person name="Clum A."/>
            <person name="Ohm R."/>
            <person name="Martin F."/>
            <person name="Silar P."/>
            <person name="Natvig D."/>
            <person name="Lalanne C."/>
            <person name="Gautier V."/>
            <person name="Ament-Velasquez S.L."/>
            <person name="Kruys A."/>
            <person name="Hutchinson M.I."/>
            <person name="Powell A.J."/>
            <person name="Barry K."/>
            <person name="Miller A.N."/>
            <person name="Grigoriev I.V."/>
            <person name="Debuchy R."/>
            <person name="Gladieux P."/>
            <person name="Thoren M.H."/>
            <person name="Johannesson H."/>
        </authorList>
    </citation>
    <scope>NUCLEOTIDE SEQUENCE</scope>
    <source>
        <strain evidence="7">CBS 990.96</strain>
    </source>
</reference>
<feature type="compositionally biased region" description="Polar residues" evidence="5">
    <location>
        <begin position="124"/>
        <end position="140"/>
    </location>
</feature>
<dbReference type="Proteomes" id="UP001301958">
    <property type="component" value="Unassembled WGS sequence"/>
</dbReference>
<dbReference type="PROSITE" id="PS00678">
    <property type="entry name" value="WD_REPEATS_1"/>
    <property type="match status" value="2"/>
</dbReference>
<dbReference type="GO" id="GO:0043161">
    <property type="term" value="P:proteasome-mediated ubiquitin-dependent protein catabolic process"/>
    <property type="evidence" value="ECO:0007669"/>
    <property type="project" value="TreeGrafter"/>
</dbReference>
<dbReference type="InterPro" id="IPR015943">
    <property type="entry name" value="WD40/YVTN_repeat-like_dom_sf"/>
</dbReference>
<dbReference type="GO" id="GO:0010992">
    <property type="term" value="P:ubiquitin recycling"/>
    <property type="evidence" value="ECO:0007669"/>
    <property type="project" value="TreeGrafter"/>
</dbReference>
<proteinExistence type="inferred from homology"/>
<feature type="repeat" description="WD" evidence="4">
    <location>
        <begin position="858"/>
        <end position="899"/>
    </location>
</feature>
<feature type="repeat" description="WD" evidence="4">
    <location>
        <begin position="818"/>
        <end position="857"/>
    </location>
</feature>
<evidence type="ECO:0000256" key="3">
    <source>
        <dbReference type="ARBA" id="ARBA00022737"/>
    </source>
</evidence>
<evidence type="ECO:0000256" key="2">
    <source>
        <dbReference type="ARBA" id="ARBA00022574"/>
    </source>
</evidence>
<comment type="similarity">
    <text evidence="1">Belongs to the WD repeat MET30/SCONB/SCON-2 family.</text>
</comment>
<organism evidence="7 8">
    <name type="scientific">Podospora fimiseda</name>
    <dbReference type="NCBI Taxonomy" id="252190"/>
    <lineage>
        <taxon>Eukaryota</taxon>
        <taxon>Fungi</taxon>
        <taxon>Dikarya</taxon>
        <taxon>Ascomycota</taxon>
        <taxon>Pezizomycotina</taxon>
        <taxon>Sordariomycetes</taxon>
        <taxon>Sordariomycetidae</taxon>
        <taxon>Sordariales</taxon>
        <taxon>Podosporaceae</taxon>
        <taxon>Podospora</taxon>
    </lineage>
</organism>
<dbReference type="GO" id="GO:0005634">
    <property type="term" value="C:nucleus"/>
    <property type="evidence" value="ECO:0007669"/>
    <property type="project" value="TreeGrafter"/>
</dbReference>
<evidence type="ECO:0000313" key="7">
    <source>
        <dbReference type="EMBL" id="KAK4228671.1"/>
    </source>
</evidence>